<dbReference type="WBParaSite" id="jg12090.2">
    <property type="protein sequence ID" value="jg12090.2"/>
    <property type="gene ID" value="jg12090"/>
</dbReference>
<reference evidence="3" key="1">
    <citation type="submission" date="2022-11" db="UniProtKB">
        <authorList>
            <consortium name="WormBaseParasite"/>
        </authorList>
    </citation>
    <scope>IDENTIFICATION</scope>
</reference>
<evidence type="ECO:0000313" key="2">
    <source>
        <dbReference type="Proteomes" id="UP000887574"/>
    </source>
</evidence>
<feature type="region of interest" description="Disordered" evidence="1">
    <location>
        <begin position="763"/>
        <end position="829"/>
    </location>
</feature>
<feature type="compositionally biased region" description="Basic and acidic residues" evidence="1">
    <location>
        <begin position="765"/>
        <end position="778"/>
    </location>
</feature>
<feature type="compositionally biased region" description="Basic and acidic residues" evidence="1">
    <location>
        <begin position="819"/>
        <end position="829"/>
    </location>
</feature>
<dbReference type="Proteomes" id="UP000887574">
    <property type="component" value="Unplaced"/>
</dbReference>
<keyword evidence="2" id="KW-1185">Reference proteome</keyword>
<proteinExistence type="predicted"/>
<protein>
    <submittedName>
        <fullName evidence="3">Uncharacterized protein</fullName>
    </submittedName>
</protein>
<organism evidence="2 3">
    <name type="scientific">Ditylenchus dipsaci</name>
    <dbReference type="NCBI Taxonomy" id="166011"/>
    <lineage>
        <taxon>Eukaryota</taxon>
        <taxon>Metazoa</taxon>
        <taxon>Ecdysozoa</taxon>
        <taxon>Nematoda</taxon>
        <taxon>Chromadorea</taxon>
        <taxon>Rhabditida</taxon>
        <taxon>Tylenchina</taxon>
        <taxon>Tylenchomorpha</taxon>
        <taxon>Sphaerularioidea</taxon>
        <taxon>Anguinidae</taxon>
        <taxon>Anguininae</taxon>
        <taxon>Ditylenchus</taxon>
    </lineage>
</organism>
<feature type="compositionally biased region" description="Basic and acidic residues" evidence="1">
    <location>
        <begin position="71"/>
        <end position="81"/>
    </location>
</feature>
<accession>A0A915CTK6</accession>
<evidence type="ECO:0000256" key="1">
    <source>
        <dbReference type="SAM" id="MobiDB-lite"/>
    </source>
</evidence>
<name>A0A915CTK6_9BILA</name>
<evidence type="ECO:0000313" key="3">
    <source>
        <dbReference type="WBParaSite" id="jg12090.2"/>
    </source>
</evidence>
<dbReference type="AlphaFoldDB" id="A0A915CTK6"/>
<feature type="region of interest" description="Disordered" evidence="1">
    <location>
        <begin position="48"/>
        <end position="81"/>
    </location>
</feature>
<sequence>MKMEPDICEELENMTDFQERLEHEMMGCPSLESTRELVNYGDHAVKPAGVRLGSAPASNTQMKPNARKRRTDSDDSSEHQKRAYDKLIVRDLVRMEGIDRKEAAMRLVEQKRRPKIDEGDRVNISLDQMPWLPNLNILHLPRECYSSLLPVDHRRYVAIISNFLSTVPNFRFEMNKLEIEAMDDRLKEEREKFNKSAFEAVRHWKKSPFRYQAMGSVDFFTSREYAKYKMVLGDTNFCGKVRSVEWPRLYHRNDQMTIPSFRLGVSEVLQPGKQLRINIPDVRRKCEYNMNPSVIEQHFALEPAVKISIDRDEKAMEYAMEKGIEYLMDGSTVRHLMSNKWPNRNQTFANRVSVVQRVKQGSIQRVVIVSKPVLASQLEILYLTRQFIKWSAKCELRSKFVPNSSKLRTSKATLREMLNPKSEPAAKGEENKKPAAYLDTKMEIADESTKKIQFDTSSLEEADDGECSLQIAENIEFANHPMVVLPSAPSTAKSNTLQPKVEVNDILGGILDSMGLSAQIQSSSSGNTAGHPHSFVEITEEKLDSSSLSRAKRYSVMKFDNEGKHEILVRTSNHGVDQNGIAVSMTVKPEYIPEIGSDKLHLEEELWNLVTGIVKDSVEQCNLHINPRIGHCLQIKRISGNQRTCNLSPELKQLLDSRTARMCVLLDALDALEAGEYLIFPEGNSMTILKEAGSEVSPSEIPSDEIEFESGSKVFNHTSLAKKSLAMPPRASNDFSKNWNGLNPHFPLVWHIVNGRIPGSMFPKRRNDLNWRPDEQMRKNKQQGSPNRGRAWRGGPKRGRGGNLKNVAWDTRTNSRYSNEIKMEQDNNE</sequence>